<comment type="caution">
    <text evidence="2">The sequence shown here is derived from an EMBL/GenBank/DDBJ whole genome shotgun (WGS) entry which is preliminary data.</text>
</comment>
<evidence type="ECO:0000313" key="2">
    <source>
        <dbReference type="EMBL" id="GMH03847.1"/>
    </source>
</evidence>
<gene>
    <name evidence="2" type="ORF">Nepgr_005686</name>
</gene>
<dbReference type="Proteomes" id="UP001279734">
    <property type="component" value="Unassembled WGS sequence"/>
</dbReference>
<sequence>MVPHNPKTGSSKNSTRRKRASIMSVGSRRSSQSASSDHTFSLDTIEFLYPPPPPHSGFSAFDYSSRLSTTRLYSFACVRILNF</sequence>
<accession>A0AAD3S3M4</accession>
<proteinExistence type="predicted"/>
<evidence type="ECO:0000256" key="1">
    <source>
        <dbReference type="SAM" id="MobiDB-lite"/>
    </source>
</evidence>
<name>A0AAD3S3M4_NEPGR</name>
<dbReference type="AlphaFoldDB" id="A0AAD3S3M4"/>
<keyword evidence="3" id="KW-1185">Reference proteome</keyword>
<dbReference type="EMBL" id="BSYO01000004">
    <property type="protein sequence ID" value="GMH03847.1"/>
    <property type="molecule type" value="Genomic_DNA"/>
</dbReference>
<evidence type="ECO:0000313" key="3">
    <source>
        <dbReference type="Proteomes" id="UP001279734"/>
    </source>
</evidence>
<protein>
    <submittedName>
        <fullName evidence="2">Uncharacterized protein</fullName>
    </submittedName>
</protein>
<reference evidence="2" key="1">
    <citation type="submission" date="2023-05" db="EMBL/GenBank/DDBJ databases">
        <title>Nepenthes gracilis genome sequencing.</title>
        <authorList>
            <person name="Fukushima K."/>
        </authorList>
    </citation>
    <scope>NUCLEOTIDE SEQUENCE</scope>
    <source>
        <strain evidence="2">SING2019-196</strain>
    </source>
</reference>
<feature type="region of interest" description="Disordered" evidence="1">
    <location>
        <begin position="1"/>
        <end position="37"/>
    </location>
</feature>
<organism evidence="2 3">
    <name type="scientific">Nepenthes gracilis</name>
    <name type="common">Slender pitcher plant</name>
    <dbReference type="NCBI Taxonomy" id="150966"/>
    <lineage>
        <taxon>Eukaryota</taxon>
        <taxon>Viridiplantae</taxon>
        <taxon>Streptophyta</taxon>
        <taxon>Embryophyta</taxon>
        <taxon>Tracheophyta</taxon>
        <taxon>Spermatophyta</taxon>
        <taxon>Magnoliopsida</taxon>
        <taxon>eudicotyledons</taxon>
        <taxon>Gunneridae</taxon>
        <taxon>Pentapetalae</taxon>
        <taxon>Caryophyllales</taxon>
        <taxon>Nepenthaceae</taxon>
        <taxon>Nepenthes</taxon>
    </lineage>
</organism>
<feature type="compositionally biased region" description="Low complexity" evidence="1">
    <location>
        <begin position="21"/>
        <end position="36"/>
    </location>
</feature>